<evidence type="ECO:0000256" key="2">
    <source>
        <dbReference type="ARBA" id="ARBA00023150"/>
    </source>
</evidence>
<comment type="subcellular location">
    <subcellularLocation>
        <location evidence="3">Cytoplasm</location>
    </subcellularLocation>
</comment>
<dbReference type="AlphaFoldDB" id="A0A162CA61"/>
<comment type="function">
    <text evidence="3">Required for formate dehydrogenase (FDH) activity. Acts as a sulfur carrier protein that transfers sulfur from IscS to the molybdenum cofactor prior to its insertion into FDH.</text>
</comment>
<dbReference type="GO" id="GO:0097163">
    <property type="term" value="F:sulfur carrier activity"/>
    <property type="evidence" value="ECO:0007669"/>
    <property type="project" value="UniProtKB-UniRule"/>
</dbReference>
<comment type="caution">
    <text evidence="4">The sequence shown here is derived from an EMBL/GenBank/DDBJ whole genome shotgun (WGS) entry which is preliminary data.</text>
</comment>
<evidence type="ECO:0000256" key="1">
    <source>
        <dbReference type="ARBA" id="ARBA00022490"/>
    </source>
</evidence>
<dbReference type="PANTHER" id="PTHR30592:SF1">
    <property type="entry name" value="SULFUR CARRIER PROTEIN FDHD"/>
    <property type="match status" value="1"/>
</dbReference>
<sequence>MEKEIICKREIIKIDHQNKKVVIDEIAIEYPLTIFVDNEEFATLVCSPSHVEELVLGFLASEGMIRIKADVKALQIDEDKGFAYVHLHQPIGDKKEFVSKRFIGSCCGKSRQFYFYNDVKTAKTIMSSMTISAAQCFQLMEMLNEASSAFKRTGGIHHTALCSKEGLIKTFSDIGRHNALDKLYGFCLNESISLNDKIIAFSGRISSEVVLKVSKIGCGILLSKSAPTNLALQLAEDLNITTVGFIRENKMNIYTHSNRITK</sequence>
<accession>A0A162CA61</accession>
<feature type="active site" description="Cysteine persulfide intermediate" evidence="3">
    <location>
        <position position="107"/>
    </location>
</feature>
<reference evidence="4 5" key="1">
    <citation type="submission" date="2016-04" db="EMBL/GenBank/DDBJ databases">
        <title>Draft genome sequence of Aeribacillus pallidus 8m3 from petroleum reservoir.</title>
        <authorList>
            <person name="Poltaraus A.B."/>
            <person name="Nazina T.N."/>
            <person name="Tourova T.P."/>
            <person name="Malakho S.M."/>
            <person name="Korshunova A.V."/>
            <person name="Sokolova D.S."/>
        </authorList>
    </citation>
    <scope>NUCLEOTIDE SEQUENCE [LARGE SCALE GENOMIC DNA]</scope>
    <source>
        <strain evidence="4 5">8m3</strain>
    </source>
</reference>
<dbReference type="STRING" id="33936.AZI98_00790"/>
<name>A0A162CA61_9BACI</name>
<proteinExistence type="inferred from homology"/>
<dbReference type="RefSeq" id="WP_063386392.1">
    <property type="nucleotide sequence ID" value="NZ_LWBR01000003.1"/>
</dbReference>
<feature type="binding site" evidence="3">
    <location>
        <begin position="245"/>
        <end position="250"/>
    </location>
    <ligand>
        <name>Mo-bis(molybdopterin guanine dinucleotide)</name>
        <dbReference type="ChEBI" id="CHEBI:60539"/>
    </ligand>
</feature>
<keyword evidence="1 3" id="KW-0963">Cytoplasm</keyword>
<dbReference type="NCBIfam" id="TIGR00129">
    <property type="entry name" value="fdhD_narQ"/>
    <property type="match status" value="1"/>
</dbReference>
<keyword evidence="5" id="KW-1185">Reference proteome</keyword>
<dbReference type="GO" id="GO:0016783">
    <property type="term" value="F:sulfurtransferase activity"/>
    <property type="evidence" value="ECO:0007669"/>
    <property type="project" value="InterPro"/>
</dbReference>
<protein>
    <recommendedName>
        <fullName evidence="3">Sulfur carrier protein FdhD</fullName>
    </recommendedName>
</protein>
<comment type="similarity">
    <text evidence="3">Belongs to the FdhD family.</text>
</comment>
<dbReference type="GO" id="GO:0006777">
    <property type="term" value="P:Mo-molybdopterin cofactor biosynthetic process"/>
    <property type="evidence" value="ECO:0007669"/>
    <property type="project" value="UniProtKB-UniRule"/>
</dbReference>
<keyword evidence="2 3" id="KW-0501">Molybdenum cofactor biosynthesis</keyword>
<gene>
    <name evidence="3" type="primary">fdhD</name>
    <name evidence="4" type="ORF">AZI98_00790</name>
</gene>
<dbReference type="Proteomes" id="UP000076476">
    <property type="component" value="Unassembled WGS sequence"/>
</dbReference>
<dbReference type="Gene3D" id="3.10.20.10">
    <property type="match status" value="1"/>
</dbReference>
<dbReference type="PANTHER" id="PTHR30592">
    <property type="entry name" value="FORMATE DEHYDROGENASE"/>
    <property type="match status" value="1"/>
</dbReference>
<dbReference type="Gene3D" id="3.40.140.10">
    <property type="entry name" value="Cytidine Deaminase, domain 2"/>
    <property type="match status" value="1"/>
</dbReference>
<dbReference type="SUPFAM" id="SSF53927">
    <property type="entry name" value="Cytidine deaminase-like"/>
    <property type="match status" value="1"/>
</dbReference>
<dbReference type="InterPro" id="IPR003786">
    <property type="entry name" value="FdhD"/>
</dbReference>
<evidence type="ECO:0000313" key="5">
    <source>
        <dbReference type="Proteomes" id="UP000076476"/>
    </source>
</evidence>
<dbReference type="HAMAP" id="MF_00187">
    <property type="entry name" value="FdhD"/>
    <property type="match status" value="1"/>
</dbReference>
<dbReference type="InterPro" id="IPR016193">
    <property type="entry name" value="Cytidine_deaminase-like"/>
</dbReference>
<dbReference type="GO" id="GO:0005737">
    <property type="term" value="C:cytoplasm"/>
    <property type="evidence" value="ECO:0007669"/>
    <property type="project" value="UniProtKB-SubCell"/>
</dbReference>
<dbReference type="OrthoDB" id="9782042at2"/>
<dbReference type="Pfam" id="PF02634">
    <property type="entry name" value="FdhD-NarQ"/>
    <property type="match status" value="1"/>
</dbReference>
<dbReference type="PIRSF" id="PIRSF015626">
    <property type="entry name" value="FdhD"/>
    <property type="match status" value="1"/>
</dbReference>
<keyword evidence="4" id="KW-0808">Transferase</keyword>
<evidence type="ECO:0000256" key="3">
    <source>
        <dbReference type="HAMAP-Rule" id="MF_00187"/>
    </source>
</evidence>
<organism evidence="4 5">
    <name type="scientific">Aeribacillus pallidus</name>
    <dbReference type="NCBI Taxonomy" id="33936"/>
    <lineage>
        <taxon>Bacteria</taxon>
        <taxon>Bacillati</taxon>
        <taxon>Bacillota</taxon>
        <taxon>Bacilli</taxon>
        <taxon>Bacillales</taxon>
        <taxon>Bacillaceae</taxon>
        <taxon>Aeribacillus</taxon>
    </lineage>
</organism>
<evidence type="ECO:0000313" key="4">
    <source>
        <dbReference type="EMBL" id="KZN97893.1"/>
    </source>
</evidence>
<dbReference type="EMBL" id="LWBR01000003">
    <property type="protein sequence ID" value="KZN97893.1"/>
    <property type="molecule type" value="Genomic_DNA"/>
</dbReference>